<dbReference type="CDD" id="cd06223">
    <property type="entry name" value="PRTases_typeI"/>
    <property type="match status" value="1"/>
</dbReference>
<sequence length="147" mass="16617">MGQAEFGTGKTEEHCMSKPDKERYSWKQFEDDCETLAVWARGKKFKSIFGIPRGGLVLAVKLSHLLDIPLVLNREDITGHTLIVDDIADSGGTLERLKSTFGGHCAIATIYKGENPRVAPDFSLRVKREWVVFPWETEQTSRYDETV</sequence>
<name>A0A1G2CHG1_9BACT</name>
<dbReference type="Gene3D" id="3.40.50.2020">
    <property type="match status" value="2"/>
</dbReference>
<evidence type="ECO:0000256" key="1">
    <source>
        <dbReference type="ARBA" id="ARBA00022676"/>
    </source>
</evidence>
<evidence type="ECO:0008006" key="5">
    <source>
        <dbReference type="Google" id="ProtNLM"/>
    </source>
</evidence>
<dbReference type="PANTHER" id="PTHR43363">
    <property type="entry name" value="HYPOXANTHINE PHOSPHORIBOSYLTRANSFERASE"/>
    <property type="match status" value="1"/>
</dbReference>
<reference evidence="3 4" key="1">
    <citation type="journal article" date="2016" name="Nat. Commun.">
        <title>Thousands of microbial genomes shed light on interconnected biogeochemical processes in an aquifer system.</title>
        <authorList>
            <person name="Anantharaman K."/>
            <person name="Brown C.T."/>
            <person name="Hug L.A."/>
            <person name="Sharon I."/>
            <person name="Castelle C.J."/>
            <person name="Probst A.J."/>
            <person name="Thomas B.C."/>
            <person name="Singh A."/>
            <person name="Wilkins M.J."/>
            <person name="Karaoz U."/>
            <person name="Brodie E.L."/>
            <person name="Williams K.H."/>
            <person name="Hubbard S.S."/>
            <person name="Banfield J.F."/>
        </authorList>
    </citation>
    <scope>NUCLEOTIDE SEQUENCE [LARGE SCALE GENOMIC DNA]</scope>
</reference>
<dbReference type="EMBL" id="MHLA01000013">
    <property type="protein sequence ID" value="OGY99847.1"/>
    <property type="molecule type" value="Genomic_DNA"/>
</dbReference>
<keyword evidence="1" id="KW-0328">Glycosyltransferase</keyword>
<dbReference type="InterPro" id="IPR029057">
    <property type="entry name" value="PRTase-like"/>
</dbReference>
<dbReference type="GO" id="GO:0016757">
    <property type="term" value="F:glycosyltransferase activity"/>
    <property type="evidence" value="ECO:0007669"/>
    <property type="project" value="UniProtKB-KW"/>
</dbReference>
<dbReference type="Proteomes" id="UP000178880">
    <property type="component" value="Unassembled WGS sequence"/>
</dbReference>
<evidence type="ECO:0000313" key="4">
    <source>
        <dbReference type="Proteomes" id="UP000178880"/>
    </source>
</evidence>
<dbReference type="STRING" id="1798650.A2945_02535"/>
<accession>A0A1G2CHG1</accession>
<organism evidence="3 4">
    <name type="scientific">Candidatus Liptonbacteria bacterium RIFCSPLOWO2_01_FULL_52_25</name>
    <dbReference type="NCBI Taxonomy" id="1798650"/>
    <lineage>
        <taxon>Bacteria</taxon>
        <taxon>Candidatus Liptoniibacteriota</taxon>
    </lineage>
</organism>
<protein>
    <recommendedName>
        <fullName evidence="5">Phosphoribosyltransferase domain-containing protein</fullName>
    </recommendedName>
</protein>
<dbReference type="SUPFAM" id="SSF53271">
    <property type="entry name" value="PRTase-like"/>
    <property type="match status" value="1"/>
</dbReference>
<evidence type="ECO:0000256" key="2">
    <source>
        <dbReference type="ARBA" id="ARBA00022679"/>
    </source>
</evidence>
<comment type="caution">
    <text evidence="3">The sequence shown here is derived from an EMBL/GenBank/DDBJ whole genome shotgun (WGS) entry which is preliminary data.</text>
</comment>
<dbReference type="AlphaFoldDB" id="A0A1G2CHG1"/>
<keyword evidence="2" id="KW-0808">Transferase</keyword>
<proteinExistence type="predicted"/>
<dbReference type="InterPro" id="IPR000836">
    <property type="entry name" value="PRTase_dom"/>
</dbReference>
<evidence type="ECO:0000313" key="3">
    <source>
        <dbReference type="EMBL" id="OGY99847.1"/>
    </source>
</evidence>
<dbReference type="PANTHER" id="PTHR43363:SF1">
    <property type="entry name" value="HYPOXANTHINE-GUANINE PHOSPHORIBOSYLTRANSFERASE"/>
    <property type="match status" value="1"/>
</dbReference>
<gene>
    <name evidence="3" type="ORF">A2945_02535</name>
</gene>